<sequence length="129" mass="13490">MEQSGPGLVGLRGQLCALATVAVVAGFLPSFSVGANALVAVVGVVMCWLGPSGRLGRRSVAGRPSGRGALLWLVPLLLVGLVELYAFSRQADVAYPTLSLLADPVLGTYPGRVVGCLGWLVGFWWLARR</sequence>
<keyword evidence="1" id="KW-0812">Transmembrane</keyword>
<keyword evidence="1" id="KW-1133">Transmembrane helix</keyword>
<evidence type="ECO:0000256" key="1">
    <source>
        <dbReference type="SAM" id="Phobius"/>
    </source>
</evidence>
<accession>A0ABN2LRP7</accession>
<organism evidence="2 3">
    <name type="scientific">Luedemannella flava</name>
    <dbReference type="NCBI Taxonomy" id="349316"/>
    <lineage>
        <taxon>Bacteria</taxon>
        <taxon>Bacillati</taxon>
        <taxon>Actinomycetota</taxon>
        <taxon>Actinomycetes</taxon>
        <taxon>Micromonosporales</taxon>
        <taxon>Micromonosporaceae</taxon>
        <taxon>Luedemannella</taxon>
    </lineage>
</organism>
<feature type="transmembrane region" description="Helical" evidence="1">
    <location>
        <begin position="107"/>
        <end position="127"/>
    </location>
</feature>
<protein>
    <submittedName>
        <fullName evidence="2">Uncharacterized protein</fullName>
    </submittedName>
</protein>
<comment type="caution">
    <text evidence="2">The sequence shown here is derived from an EMBL/GenBank/DDBJ whole genome shotgun (WGS) entry which is preliminary data.</text>
</comment>
<evidence type="ECO:0000313" key="3">
    <source>
        <dbReference type="Proteomes" id="UP001500218"/>
    </source>
</evidence>
<reference evidence="2 3" key="1">
    <citation type="journal article" date="2019" name="Int. J. Syst. Evol. Microbiol.">
        <title>The Global Catalogue of Microorganisms (GCM) 10K type strain sequencing project: providing services to taxonomists for standard genome sequencing and annotation.</title>
        <authorList>
            <consortium name="The Broad Institute Genomics Platform"/>
            <consortium name="The Broad Institute Genome Sequencing Center for Infectious Disease"/>
            <person name="Wu L."/>
            <person name="Ma J."/>
        </authorList>
    </citation>
    <scope>NUCLEOTIDE SEQUENCE [LARGE SCALE GENOMIC DNA]</scope>
    <source>
        <strain evidence="2 3">JCM 13250</strain>
    </source>
</reference>
<dbReference type="EMBL" id="BAAALT010000049">
    <property type="protein sequence ID" value="GAA1797665.1"/>
    <property type="molecule type" value="Genomic_DNA"/>
</dbReference>
<dbReference type="Proteomes" id="UP001500218">
    <property type="component" value="Unassembled WGS sequence"/>
</dbReference>
<dbReference type="RefSeq" id="WP_344128522.1">
    <property type="nucleotide sequence ID" value="NZ_BAAALT010000049.1"/>
</dbReference>
<name>A0ABN2LRP7_9ACTN</name>
<keyword evidence="1" id="KW-0472">Membrane</keyword>
<feature type="transmembrane region" description="Helical" evidence="1">
    <location>
        <begin position="20"/>
        <end position="49"/>
    </location>
</feature>
<keyword evidence="3" id="KW-1185">Reference proteome</keyword>
<evidence type="ECO:0000313" key="2">
    <source>
        <dbReference type="EMBL" id="GAA1797665.1"/>
    </source>
</evidence>
<gene>
    <name evidence="2" type="ORF">GCM10009682_19150</name>
</gene>
<feature type="transmembrane region" description="Helical" evidence="1">
    <location>
        <begin position="69"/>
        <end position="87"/>
    </location>
</feature>
<proteinExistence type="predicted"/>